<dbReference type="SMART" id="SM00320">
    <property type="entry name" value="WD40"/>
    <property type="match status" value="3"/>
</dbReference>
<dbReference type="PANTHER" id="PTHR15574">
    <property type="entry name" value="WD REPEAT DOMAIN-CONTAINING FAMILY"/>
    <property type="match status" value="1"/>
</dbReference>
<dbReference type="InterPro" id="IPR036322">
    <property type="entry name" value="WD40_repeat_dom_sf"/>
</dbReference>
<dbReference type="InterPro" id="IPR001680">
    <property type="entry name" value="WD40_rpt"/>
</dbReference>
<keyword evidence="1" id="KW-0853">WD repeat</keyword>
<sequence>MNFENKVPDNTSRNLIDLSQATTSEDNSSVLSYTNEANILHTDQNEIKRSISKCQVQTNSDALIEKSDDCSEVLCKRQKLNESVWNTSEGNDNTVTFQTNKLLEQENYRLINALVKNESSNSNLEKNSETANNYQSNPYNLNKREASNEDEWDEQEEDEDEDENNKKIADYLKLREKFSNWHIVPEVINRQIGSNPLFERRFYSSSYAIEQFQLMYKLYLRVSDDNNINILNFNHKGNLLMCAVNNEIFIWDWAVGKKSFSFTNNDDIFFIDAKWLPLDNYVALSSTDNRIRLLDIESDMSTKLLMQNEGFHKLAVHPETPHVILSAGSKVLSIDIRESKPKELLEVKENSLNVLLHSIDSNPSNSNEFCVAGQSYCVMAYDRRKVSEPLYKLWPYDVENDELVTTATYNYNGTEILASYNSKGLFLFNKLITSLRGDYGHMYQNVFDGIFFGPKSEYIVAGTYQNISIWEKNLESVIEYMAADFHHVTCLESHPHIPILATCGYDDNVKLWVSSKGKLSVMGSDGKVCI</sequence>
<evidence type="ECO:0000256" key="2">
    <source>
        <dbReference type="ARBA" id="ARBA00022737"/>
    </source>
</evidence>
<evidence type="ECO:0000313" key="4">
    <source>
        <dbReference type="EMBL" id="KYN30611.1"/>
    </source>
</evidence>
<evidence type="ECO:0000313" key="5">
    <source>
        <dbReference type="Proteomes" id="UP000078541"/>
    </source>
</evidence>
<accession>A0A151JT09</accession>
<dbReference type="EMBL" id="KQ982014">
    <property type="protein sequence ID" value="KYN30611.1"/>
    <property type="molecule type" value="Genomic_DNA"/>
</dbReference>
<feature type="region of interest" description="Disordered" evidence="3">
    <location>
        <begin position="119"/>
        <end position="164"/>
    </location>
</feature>
<evidence type="ECO:0000256" key="1">
    <source>
        <dbReference type="ARBA" id="ARBA00022574"/>
    </source>
</evidence>
<feature type="compositionally biased region" description="Polar residues" evidence="3">
    <location>
        <begin position="8"/>
        <end position="20"/>
    </location>
</feature>
<organism evidence="4 5">
    <name type="scientific">Trachymyrmex septentrionalis</name>
    <dbReference type="NCBI Taxonomy" id="34720"/>
    <lineage>
        <taxon>Eukaryota</taxon>
        <taxon>Metazoa</taxon>
        <taxon>Ecdysozoa</taxon>
        <taxon>Arthropoda</taxon>
        <taxon>Hexapoda</taxon>
        <taxon>Insecta</taxon>
        <taxon>Pterygota</taxon>
        <taxon>Neoptera</taxon>
        <taxon>Endopterygota</taxon>
        <taxon>Hymenoptera</taxon>
        <taxon>Apocrita</taxon>
        <taxon>Aculeata</taxon>
        <taxon>Formicoidea</taxon>
        <taxon>Formicidae</taxon>
        <taxon>Myrmicinae</taxon>
        <taxon>Trachymyrmex</taxon>
    </lineage>
</organism>
<dbReference type="Proteomes" id="UP000078541">
    <property type="component" value="Unassembled WGS sequence"/>
</dbReference>
<feature type="compositionally biased region" description="Acidic residues" evidence="3">
    <location>
        <begin position="148"/>
        <end position="163"/>
    </location>
</feature>
<proteinExistence type="predicted"/>
<keyword evidence="2" id="KW-0677">Repeat</keyword>
<dbReference type="Pfam" id="PF00400">
    <property type="entry name" value="WD40"/>
    <property type="match status" value="1"/>
</dbReference>
<keyword evidence="5" id="KW-1185">Reference proteome</keyword>
<dbReference type="SUPFAM" id="SSF50978">
    <property type="entry name" value="WD40 repeat-like"/>
    <property type="match status" value="1"/>
</dbReference>
<dbReference type="STRING" id="34720.A0A151JT09"/>
<evidence type="ECO:0000256" key="3">
    <source>
        <dbReference type="SAM" id="MobiDB-lite"/>
    </source>
</evidence>
<gene>
    <name evidence="4" type="ORF">ALC56_15032</name>
</gene>
<dbReference type="InterPro" id="IPR015943">
    <property type="entry name" value="WD40/YVTN_repeat-like_dom_sf"/>
</dbReference>
<protein>
    <submittedName>
        <fullName evidence="4">DDB1-and CUL4-associated factor 8</fullName>
    </submittedName>
</protein>
<dbReference type="InterPro" id="IPR045151">
    <property type="entry name" value="DCAF8"/>
</dbReference>
<feature type="compositionally biased region" description="Polar residues" evidence="3">
    <location>
        <begin position="130"/>
        <end position="140"/>
    </location>
</feature>
<dbReference type="AlphaFoldDB" id="A0A151JT09"/>
<name>A0A151JT09_9HYME</name>
<feature type="region of interest" description="Disordered" evidence="3">
    <location>
        <begin position="1"/>
        <end position="20"/>
    </location>
</feature>
<dbReference type="PANTHER" id="PTHR15574:SF21">
    <property type="entry name" value="DDB1- AND CUL4-ASSOCIATED FACTOR 8"/>
    <property type="match status" value="1"/>
</dbReference>
<dbReference type="Gene3D" id="2.130.10.10">
    <property type="entry name" value="YVTN repeat-like/Quinoprotein amine dehydrogenase"/>
    <property type="match status" value="2"/>
</dbReference>
<reference evidence="4 5" key="1">
    <citation type="submission" date="2016-03" db="EMBL/GenBank/DDBJ databases">
        <title>Trachymyrmex septentrionalis WGS genome.</title>
        <authorList>
            <person name="Nygaard S."/>
            <person name="Hu H."/>
            <person name="Boomsma J."/>
            <person name="Zhang G."/>
        </authorList>
    </citation>
    <scope>NUCLEOTIDE SEQUENCE [LARGE SCALE GENOMIC DNA]</scope>
    <source>
        <strain evidence="4">Tsep2-gDNA-1</strain>
        <tissue evidence="4">Whole body</tissue>
    </source>
</reference>
<dbReference type="GO" id="GO:0080008">
    <property type="term" value="C:Cul4-RING E3 ubiquitin ligase complex"/>
    <property type="evidence" value="ECO:0007669"/>
    <property type="project" value="TreeGrafter"/>
</dbReference>
<dbReference type="GO" id="GO:0005737">
    <property type="term" value="C:cytoplasm"/>
    <property type="evidence" value="ECO:0007669"/>
    <property type="project" value="TreeGrafter"/>
</dbReference>